<reference evidence="4" key="1">
    <citation type="submission" date="2022-09" db="EMBL/GenBank/DDBJ databases">
        <title>Winslowiella arboricola sp. nov., isolated from bleeding cankers on broadleaf hosts.</title>
        <authorList>
            <person name="Brady C."/>
            <person name="Kaur S."/>
            <person name="Crampton B."/>
            <person name="Maddock D."/>
            <person name="Arnold D."/>
            <person name="Denman S."/>
        </authorList>
    </citation>
    <scope>NUCLEOTIDE SEQUENCE</scope>
    <source>
        <strain evidence="4">BAC 15a-03b</strain>
    </source>
</reference>
<dbReference type="PANTHER" id="PTHR33755">
    <property type="entry name" value="TOXIN PARE1-RELATED"/>
    <property type="match status" value="1"/>
</dbReference>
<evidence type="ECO:0000313" key="4">
    <source>
        <dbReference type="EMBL" id="MCU5778591.1"/>
    </source>
</evidence>
<protein>
    <recommendedName>
        <fullName evidence="3">Toxin</fullName>
    </recommendedName>
</protein>
<evidence type="ECO:0000256" key="1">
    <source>
        <dbReference type="ARBA" id="ARBA00006226"/>
    </source>
</evidence>
<evidence type="ECO:0000256" key="2">
    <source>
        <dbReference type="ARBA" id="ARBA00022649"/>
    </source>
</evidence>
<comment type="caution">
    <text evidence="4">The sequence shown here is derived from an EMBL/GenBank/DDBJ whole genome shotgun (WGS) entry which is preliminary data.</text>
</comment>
<dbReference type="Pfam" id="PF05016">
    <property type="entry name" value="ParE_toxin"/>
    <property type="match status" value="1"/>
</dbReference>
<keyword evidence="2" id="KW-1277">Toxin-antitoxin system</keyword>
<evidence type="ECO:0000313" key="5">
    <source>
        <dbReference type="Proteomes" id="UP001064262"/>
    </source>
</evidence>
<evidence type="ECO:0000256" key="3">
    <source>
        <dbReference type="PIRNR" id="PIRNR029218"/>
    </source>
</evidence>
<organism evidence="4 5">
    <name type="scientific">Winslowiella arboricola</name>
    <dbReference type="NCBI Taxonomy" id="2978220"/>
    <lineage>
        <taxon>Bacteria</taxon>
        <taxon>Pseudomonadati</taxon>
        <taxon>Pseudomonadota</taxon>
        <taxon>Gammaproteobacteria</taxon>
        <taxon>Enterobacterales</taxon>
        <taxon>Erwiniaceae</taxon>
        <taxon>Winslowiella</taxon>
    </lineage>
</organism>
<accession>A0A9J6PX54</accession>
<dbReference type="RefSeq" id="WP_267140922.1">
    <property type="nucleotide sequence ID" value="NZ_JAODIL010000047.1"/>
</dbReference>
<proteinExistence type="inferred from homology"/>
<gene>
    <name evidence="4" type="ORF">N5923_13940</name>
</gene>
<dbReference type="InterPro" id="IPR007712">
    <property type="entry name" value="RelE/ParE_toxin"/>
</dbReference>
<dbReference type="InterPro" id="IPR051803">
    <property type="entry name" value="TA_system_RelE-like_toxin"/>
</dbReference>
<dbReference type="EMBL" id="JAODIM010000041">
    <property type="protein sequence ID" value="MCU5778591.1"/>
    <property type="molecule type" value="Genomic_DNA"/>
</dbReference>
<dbReference type="InterPro" id="IPR035093">
    <property type="entry name" value="RelE/ParE_toxin_dom_sf"/>
</dbReference>
<dbReference type="AlphaFoldDB" id="A0A9J6PX54"/>
<keyword evidence="5" id="KW-1185">Reference proteome</keyword>
<comment type="similarity">
    <text evidence="1 3">Belongs to the RelE toxin family.</text>
</comment>
<dbReference type="Gene3D" id="3.30.2310.20">
    <property type="entry name" value="RelE-like"/>
    <property type="match status" value="1"/>
</dbReference>
<name>A0A9J6PX54_9GAMM</name>
<dbReference type="PANTHER" id="PTHR33755:SF3">
    <property type="entry name" value="TOXIN"/>
    <property type="match status" value="1"/>
</dbReference>
<dbReference type="PIRSF" id="PIRSF029218">
    <property type="entry name" value="ParE"/>
    <property type="match status" value="1"/>
</dbReference>
<dbReference type="InterPro" id="IPR028344">
    <property type="entry name" value="ParE1/4"/>
</dbReference>
<sequence length="97" mass="11661">MYKLSVLAADDFAAIYDYTLLNFGEKQADRYTEEMDKCLNRLAEMPRMGREQPELGVGLLRYEYARHAIFYRLRQYDTFIIRILHQQMDPWRHLPGL</sequence>
<dbReference type="Proteomes" id="UP001064262">
    <property type="component" value="Unassembled WGS sequence"/>
</dbReference>